<reference evidence="5" key="1">
    <citation type="submission" date="2025-08" db="UniProtKB">
        <authorList>
            <consortium name="Ensembl"/>
        </authorList>
    </citation>
    <scope>IDENTIFICATION</scope>
</reference>
<accession>A0A8C3T1C9</accession>
<dbReference type="AlphaFoldDB" id="A0A8C3T1C9"/>
<dbReference type="InterPro" id="IPR001217">
    <property type="entry name" value="STAT"/>
</dbReference>
<evidence type="ECO:0000259" key="4">
    <source>
        <dbReference type="PROSITE" id="PS50001"/>
    </source>
</evidence>
<dbReference type="SUPFAM" id="SSF55550">
    <property type="entry name" value="SH2 domain"/>
    <property type="match status" value="2"/>
</dbReference>
<evidence type="ECO:0000256" key="2">
    <source>
        <dbReference type="PROSITE-ProRule" id="PRU00191"/>
    </source>
</evidence>
<name>A0A8C3T1C9_CHESE</name>
<dbReference type="PANTHER" id="PTHR11801">
    <property type="entry name" value="SIGNAL TRANSDUCER AND ACTIVATOR OF TRANSCRIPTION"/>
    <property type="match status" value="1"/>
</dbReference>
<feature type="region of interest" description="Disordered" evidence="3">
    <location>
        <begin position="36"/>
        <end position="79"/>
    </location>
</feature>
<keyword evidence="1 2" id="KW-0727">SH2 domain</keyword>
<dbReference type="GO" id="GO:0007165">
    <property type="term" value="P:signal transduction"/>
    <property type="evidence" value="ECO:0007669"/>
    <property type="project" value="InterPro"/>
</dbReference>
<organism evidence="5 6">
    <name type="scientific">Chelydra serpentina</name>
    <name type="common">Snapping turtle</name>
    <name type="synonym">Testudo serpentina</name>
    <dbReference type="NCBI Taxonomy" id="8475"/>
    <lineage>
        <taxon>Eukaryota</taxon>
        <taxon>Metazoa</taxon>
        <taxon>Chordata</taxon>
        <taxon>Craniata</taxon>
        <taxon>Vertebrata</taxon>
        <taxon>Euteleostomi</taxon>
        <taxon>Archelosauria</taxon>
        <taxon>Testudinata</taxon>
        <taxon>Testudines</taxon>
        <taxon>Cryptodira</taxon>
        <taxon>Durocryptodira</taxon>
        <taxon>Americhelydia</taxon>
        <taxon>Chelydroidea</taxon>
        <taxon>Chelydridae</taxon>
        <taxon>Chelydra</taxon>
    </lineage>
</organism>
<dbReference type="Pfam" id="PF00017">
    <property type="entry name" value="SH2"/>
    <property type="match status" value="1"/>
</dbReference>
<dbReference type="GO" id="GO:0003700">
    <property type="term" value="F:DNA-binding transcription factor activity"/>
    <property type="evidence" value="ECO:0007669"/>
    <property type="project" value="InterPro"/>
</dbReference>
<keyword evidence="6" id="KW-1185">Reference proteome</keyword>
<dbReference type="Proteomes" id="UP000694403">
    <property type="component" value="Unplaced"/>
</dbReference>
<sequence>MGFVSRKRERQLLKRKQMGTFLLRFSESSREGGITCSWVEPGEKGGSAPGRGPPLLPRRLHWGREPRSPGSQGPAPLTGQGYLMVGIRTPGFSLRRLVQPVPSPGLSLAVTPPRCARPPPGQPKVRSVEPYTNTELKSLPLPDIIHDYQLVAAENIPENPLKFLYPGTPRDEAFGNYYTERREVDLLERRKYLNRRLIRVSSRQPHEPWHPEGTVVAPPAAEGLADDRLEAPEPGPNGLEALEPGTNGLEAPEPGTNGLEMPGTNGLEALGANGLEALELGTNGLEMPGTNGLEALELETNELEPPGANGLEALELETMGWRRWGPMGWRRWSWEPVDWRRWSWRLVLKRCWRLWSRNCT</sequence>
<feature type="region of interest" description="Disordered" evidence="3">
    <location>
        <begin position="226"/>
        <end position="255"/>
    </location>
</feature>
<reference evidence="5" key="2">
    <citation type="submission" date="2025-09" db="UniProtKB">
        <authorList>
            <consortium name="Ensembl"/>
        </authorList>
    </citation>
    <scope>IDENTIFICATION</scope>
</reference>
<feature type="domain" description="SH2" evidence="4">
    <location>
        <begin position="1"/>
        <end position="119"/>
    </location>
</feature>
<proteinExistence type="predicted"/>
<dbReference type="InterPro" id="IPR036860">
    <property type="entry name" value="SH2_dom_sf"/>
</dbReference>
<evidence type="ECO:0000256" key="3">
    <source>
        <dbReference type="SAM" id="MobiDB-lite"/>
    </source>
</evidence>
<dbReference type="Gene3D" id="3.30.505.10">
    <property type="entry name" value="SH2 domain"/>
    <property type="match status" value="2"/>
</dbReference>
<dbReference type="Ensembl" id="ENSCSRT00000022736.1">
    <property type="protein sequence ID" value="ENSCSRP00000021776.1"/>
    <property type="gene ID" value="ENSCSRG00000016483.1"/>
</dbReference>
<dbReference type="InterPro" id="IPR000980">
    <property type="entry name" value="SH2"/>
</dbReference>
<evidence type="ECO:0000313" key="6">
    <source>
        <dbReference type="Proteomes" id="UP000694403"/>
    </source>
</evidence>
<dbReference type="PROSITE" id="PS50001">
    <property type="entry name" value="SH2"/>
    <property type="match status" value="1"/>
</dbReference>
<evidence type="ECO:0000313" key="5">
    <source>
        <dbReference type="Ensembl" id="ENSCSRP00000021776.1"/>
    </source>
</evidence>
<evidence type="ECO:0000256" key="1">
    <source>
        <dbReference type="ARBA" id="ARBA00022999"/>
    </source>
</evidence>
<protein>
    <recommendedName>
        <fullName evidence="4">SH2 domain-containing protein</fullName>
    </recommendedName>
</protein>